<accession>A0A423P9V1</accession>
<evidence type="ECO:0000313" key="1">
    <source>
        <dbReference type="EMBL" id="ROO12156.1"/>
    </source>
</evidence>
<dbReference type="RefSeq" id="WP_123593270.1">
    <property type="nucleotide sequence ID" value="NZ_MOBZ01000004.1"/>
</dbReference>
<gene>
    <name evidence="1" type="ORF">BK673_06330</name>
</gene>
<organism evidence="1 2">
    <name type="scientific">Pseudomonas fluorescens</name>
    <dbReference type="NCBI Taxonomy" id="294"/>
    <lineage>
        <taxon>Bacteria</taxon>
        <taxon>Pseudomonadati</taxon>
        <taxon>Pseudomonadota</taxon>
        <taxon>Gammaproteobacteria</taxon>
        <taxon>Pseudomonadales</taxon>
        <taxon>Pseudomonadaceae</taxon>
        <taxon>Pseudomonas</taxon>
    </lineage>
</organism>
<evidence type="ECO:0000313" key="2">
    <source>
        <dbReference type="Proteomes" id="UP000283619"/>
    </source>
</evidence>
<reference evidence="1 2" key="1">
    <citation type="submission" date="2016-10" db="EMBL/GenBank/DDBJ databases">
        <title>Comparative genome analysis of multiple Pseudomonas spp. focuses on biocontrol and plant growth promoting traits.</title>
        <authorList>
            <person name="Tao X.-Y."/>
            <person name="Taylor C.G."/>
        </authorList>
    </citation>
    <scope>NUCLEOTIDE SEQUENCE [LARGE SCALE GENOMIC DNA]</scope>
    <source>
        <strain evidence="1 2">36G2</strain>
    </source>
</reference>
<dbReference type="InterPro" id="IPR011989">
    <property type="entry name" value="ARM-like"/>
</dbReference>
<dbReference type="GO" id="GO:0016829">
    <property type="term" value="F:lyase activity"/>
    <property type="evidence" value="ECO:0007669"/>
    <property type="project" value="UniProtKB-KW"/>
</dbReference>
<dbReference type="AlphaFoldDB" id="A0A423P9V1"/>
<sequence>MNTTQDWLTRLARKQGQPATYEDFRRNDALEILAHVGSTGTWADVSNHANGFVREVAVREMCRQASAEALAVLIERLNDWVPQVRELAAAGLQHYLSPVHTQAWLSALEPLMALAAQRRVDHSQTLSTVRAMLQSAKCRDEVYADFLDRQGKAARYLFTLLLENPENPETLLRSALAHRELTVRLMAVSATAMLPAPQSLPLLLEAMSRPGGKIRVRVLHALLPLLADPKPVLHEALLDVSPAVRNLALWAAPRNDVDAHAVLAERLSQPLPTAKQHWLGVIGLTTELAGTLPEHWHARALRSAFVTVRQAAARLLRDDQLPELFAALDDPSDKVFSVVIARLDKVSWPLLIRGVKAKLDQDWHELPLARRSATFQLLPTWQQVGYLLSRLDTGHVGQTYWIGQIESWCDRQYLVVDPVTPKAERETLREKIRELTAKGLIRSGVRLLS</sequence>
<dbReference type="EMBL" id="MOBZ01000004">
    <property type="protein sequence ID" value="ROO12156.1"/>
    <property type="molecule type" value="Genomic_DNA"/>
</dbReference>
<protein>
    <submittedName>
        <fullName evidence="1">PBS lyase</fullName>
    </submittedName>
</protein>
<proteinExistence type="predicted"/>
<name>A0A423P9V1_PSEFL</name>
<dbReference type="Proteomes" id="UP000283619">
    <property type="component" value="Unassembled WGS sequence"/>
</dbReference>
<comment type="caution">
    <text evidence="1">The sequence shown here is derived from an EMBL/GenBank/DDBJ whole genome shotgun (WGS) entry which is preliminary data.</text>
</comment>
<dbReference type="SUPFAM" id="SSF48371">
    <property type="entry name" value="ARM repeat"/>
    <property type="match status" value="1"/>
</dbReference>
<dbReference type="Gene3D" id="1.25.10.10">
    <property type="entry name" value="Leucine-rich Repeat Variant"/>
    <property type="match status" value="1"/>
</dbReference>
<dbReference type="InterPro" id="IPR016024">
    <property type="entry name" value="ARM-type_fold"/>
</dbReference>
<keyword evidence="1" id="KW-0456">Lyase</keyword>